<feature type="signal peptide" evidence="2">
    <location>
        <begin position="1"/>
        <end position="28"/>
    </location>
</feature>
<sequence>MGRQRGKPITFSLLVVIVCLTLFPDAIAAVCHVHYPPERPVRPPCRYHPKLPPPPTDLASPPPAPKLLPPPPRPCLIYPRRPCPPVSPKRGRVYASPPKHN</sequence>
<dbReference type="HOGENOM" id="CLU_2296770_0_0_1"/>
<reference evidence="3 4" key="1">
    <citation type="journal article" date="2013" name="Genome Biol.">
        <title>The genome sequence of the most widely cultivated cacao type and its use to identify candidate genes regulating pod color.</title>
        <authorList>
            <person name="Motamayor J.C."/>
            <person name="Mockaitis K."/>
            <person name="Schmutz J."/>
            <person name="Haiminen N."/>
            <person name="Iii D.L."/>
            <person name="Cornejo O."/>
            <person name="Findley S.D."/>
            <person name="Zheng P."/>
            <person name="Utro F."/>
            <person name="Royaert S."/>
            <person name="Saski C."/>
            <person name="Jenkins J."/>
            <person name="Podicheti R."/>
            <person name="Zhao M."/>
            <person name="Scheffler B.E."/>
            <person name="Stack J.C."/>
            <person name="Feltus F.A."/>
            <person name="Mustiga G.M."/>
            <person name="Amores F."/>
            <person name="Phillips W."/>
            <person name="Marelli J.P."/>
            <person name="May G.D."/>
            <person name="Shapiro H."/>
            <person name="Ma J."/>
            <person name="Bustamante C.D."/>
            <person name="Schnell R.J."/>
            <person name="Main D."/>
            <person name="Gilbert D."/>
            <person name="Parida L."/>
            <person name="Kuhn D.N."/>
        </authorList>
    </citation>
    <scope>NUCLEOTIDE SEQUENCE [LARGE SCALE GENOMIC DNA]</scope>
    <source>
        <strain evidence="4">cv. Matina 1-6</strain>
    </source>
</reference>
<evidence type="ECO:0000313" key="3">
    <source>
        <dbReference type="EMBL" id="EOX92428.1"/>
    </source>
</evidence>
<keyword evidence="2" id="KW-0732">Signal</keyword>
<dbReference type="AlphaFoldDB" id="A0A061DR40"/>
<dbReference type="EMBL" id="CM001879">
    <property type="protein sequence ID" value="EOX92428.1"/>
    <property type="molecule type" value="Genomic_DNA"/>
</dbReference>
<gene>
    <name evidence="3" type="ORF">TCM_001381</name>
</gene>
<evidence type="ECO:0000256" key="2">
    <source>
        <dbReference type="SAM" id="SignalP"/>
    </source>
</evidence>
<organism evidence="3 4">
    <name type="scientific">Theobroma cacao</name>
    <name type="common">Cacao</name>
    <name type="synonym">Cocoa</name>
    <dbReference type="NCBI Taxonomy" id="3641"/>
    <lineage>
        <taxon>Eukaryota</taxon>
        <taxon>Viridiplantae</taxon>
        <taxon>Streptophyta</taxon>
        <taxon>Embryophyta</taxon>
        <taxon>Tracheophyta</taxon>
        <taxon>Spermatophyta</taxon>
        <taxon>Magnoliopsida</taxon>
        <taxon>eudicotyledons</taxon>
        <taxon>Gunneridae</taxon>
        <taxon>Pentapetalae</taxon>
        <taxon>rosids</taxon>
        <taxon>malvids</taxon>
        <taxon>Malvales</taxon>
        <taxon>Malvaceae</taxon>
        <taxon>Byttnerioideae</taxon>
        <taxon>Theobroma</taxon>
    </lineage>
</organism>
<feature type="region of interest" description="Disordered" evidence="1">
    <location>
        <begin position="44"/>
        <end position="101"/>
    </location>
</feature>
<feature type="chain" id="PRO_5001596625" evidence="2">
    <location>
        <begin position="29"/>
        <end position="101"/>
    </location>
</feature>
<dbReference type="Gramene" id="EOX92428">
    <property type="protein sequence ID" value="EOX92428"/>
    <property type="gene ID" value="TCM_001381"/>
</dbReference>
<evidence type="ECO:0000256" key="1">
    <source>
        <dbReference type="SAM" id="MobiDB-lite"/>
    </source>
</evidence>
<dbReference type="Proteomes" id="UP000026915">
    <property type="component" value="Chromosome 1"/>
</dbReference>
<protein>
    <submittedName>
        <fullName evidence="3">Uncharacterized protein</fullName>
    </submittedName>
</protein>
<keyword evidence="4" id="KW-1185">Reference proteome</keyword>
<dbReference type="InParanoid" id="A0A061DR40"/>
<proteinExistence type="predicted"/>
<feature type="compositionally biased region" description="Pro residues" evidence="1">
    <location>
        <begin position="50"/>
        <end position="74"/>
    </location>
</feature>
<evidence type="ECO:0000313" key="4">
    <source>
        <dbReference type="Proteomes" id="UP000026915"/>
    </source>
</evidence>
<name>A0A061DR40_THECC</name>
<accession>A0A061DR40</accession>